<comment type="caution">
    <text evidence="2">The sequence shown here is derived from an EMBL/GenBank/DDBJ whole genome shotgun (WGS) entry which is preliminary data.</text>
</comment>
<proteinExistence type="predicted"/>
<dbReference type="PANTHER" id="PTHR37577:SF1">
    <property type="entry name" value="INTEGRAL MEMBRANE PROTEIN"/>
    <property type="match status" value="1"/>
</dbReference>
<keyword evidence="1" id="KW-0812">Transmembrane</keyword>
<feature type="transmembrane region" description="Helical" evidence="1">
    <location>
        <begin position="23"/>
        <end position="47"/>
    </location>
</feature>
<dbReference type="InterPro" id="IPR053018">
    <property type="entry name" value="Elsinochrome_Biosynth-Asso"/>
</dbReference>
<feature type="transmembrane region" description="Helical" evidence="1">
    <location>
        <begin position="297"/>
        <end position="319"/>
    </location>
</feature>
<feature type="transmembrane region" description="Helical" evidence="1">
    <location>
        <begin position="200"/>
        <end position="221"/>
    </location>
</feature>
<evidence type="ECO:0000313" key="3">
    <source>
        <dbReference type="Proteomes" id="UP001305647"/>
    </source>
</evidence>
<dbReference type="AlphaFoldDB" id="A0AAN6PYF5"/>
<dbReference type="EMBL" id="MU863650">
    <property type="protein sequence ID" value="KAK4099396.1"/>
    <property type="molecule type" value="Genomic_DNA"/>
</dbReference>
<organism evidence="2 3">
    <name type="scientific">Parathielavia hyrcaniae</name>
    <dbReference type="NCBI Taxonomy" id="113614"/>
    <lineage>
        <taxon>Eukaryota</taxon>
        <taxon>Fungi</taxon>
        <taxon>Dikarya</taxon>
        <taxon>Ascomycota</taxon>
        <taxon>Pezizomycotina</taxon>
        <taxon>Sordariomycetes</taxon>
        <taxon>Sordariomycetidae</taxon>
        <taxon>Sordariales</taxon>
        <taxon>Chaetomiaceae</taxon>
        <taxon>Parathielavia</taxon>
    </lineage>
</organism>
<evidence type="ECO:0000256" key="1">
    <source>
        <dbReference type="SAM" id="Phobius"/>
    </source>
</evidence>
<reference evidence="2" key="2">
    <citation type="submission" date="2023-05" db="EMBL/GenBank/DDBJ databases">
        <authorList>
            <consortium name="Lawrence Berkeley National Laboratory"/>
            <person name="Steindorff A."/>
            <person name="Hensen N."/>
            <person name="Bonometti L."/>
            <person name="Westerberg I."/>
            <person name="Brannstrom I.O."/>
            <person name="Guillou S."/>
            <person name="Cros-Aarteil S."/>
            <person name="Calhoun S."/>
            <person name="Haridas S."/>
            <person name="Kuo A."/>
            <person name="Mondo S."/>
            <person name="Pangilinan J."/>
            <person name="Riley R."/>
            <person name="Labutti K."/>
            <person name="Andreopoulos B."/>
            <person name="Lipzen A."/>
            <person name="Chen C."/>
            <person name="Yanf M."/>
            <person name="Daum C."/>
            <person name="Ng V."/>
            <person name="Clum A."/>
            <person name="Ohm R."/>
            <person name="Martin F."/>
            <person name="Silar P."/>
            <person name="Natvig D."/>
            <person name="Lalanne C."/>
            <person name="Gautier V."/>
            <person name="Ament-Velasquez S.L."/>
            <person name="Kruys A."/>
            <person name="Hutchinson M.I."/>
            <person name="Powell A.J."/>
            <person name="Barry K."/>
            <person name="Miller A.N."/>
            <person name="Grigoriev I.V."/>
            <person name="Debuchy R."/>
            <person name="Gladieux P."/>
            <person name="Thoren M.H."/>
            <person name="Johannesson H."/>
        </authorList>
    </citation>
    <scope>NUCLEOTIDE SEQUENCE</scope>
    <source>
        <strain evidence="2">CBS 757.83</strain>
    </source>
</reference>
<reference evidence="2" key="1">
    <citation type="journal article" date="2023" name="Mol. Phylogenet. Evol.">
        <title>Genome-scale phylogeny and comparative genomics of the fungal order Sordariales.</title>
        <authorList>
            <person name="Hensen N."/>
            <person name="Bonometti L."/>
            <person name="Westerberg I."/>
            <person name="Brannstrom I.O."/>
            <person name="Guillou S."/>
            <person name="Cros-Aarteil S."/>
            <person name="Calhoun S."/>
            <person name="Haridas S."/>
            <person name="Kuo A."/>
            <person name="Mondo S."/>
            <person name="Pangilinan J."/>
            <person name="Riley R."/>
            <person name="LaButti K."/>
            <person name="Andreopoulos B."/>
            <person name="Lipzen A."/>
            <person name="Chen C."/>
            <person name="Yan M."/>
            <person name="Daum C."/>
            <person name="Ng V."/>
            <person name="Clum A."/>
            <person name="Steindorff A."/>
            <person name="Ohm R.A."/>
            <person name="Martin F."/>
            <person name="Silar P."/>
            <person name="Natvig D.O."/>
            <person name="Lalanne C."/>
            <person name="Gautier V."/>
            <person name="Ament-Velasquez S.L."/>
            <person name="Kruys A."/>
            <person name="Hutchinson M.I."/>
            <person name="Powell A.J."/>
            <person name="Barry K."/>
            <person name="Miller A.N."/>
            <person name="Grigoriev I.V."/>
            <person name="Debuchy R."/>
            <person name="Gladieux P."/>
            <person name="Hiltunen Thoren M."/>
            <person name="Johannesson H."/>
        </authorList>
    </citation>
    <scope>NUCLEOTIDE SEQUENCE</scope>
    <source>
        <strain evidence="2">CBS 757.83</strain>
    </source>
</reference>
<keyword evidence="3" id="KW-1185">Reference proteome</keyword>
<feature type="transmembrane region" description="Helical" evidence="1">
    <location>
        <begin position="331"/>
        <end position="349"/>
    </location>
</feature>
<evidence type="ECO:0000313" key="2">
    <source>
        <dbReference type="EMBL" id="KAK4099396.1"/>
    </source>
</evidence>
<name>A0AAN6PYF5_9PEZI</name>
<keyword evidence="1" id="KW-1133">Transmembrane helix</keyword>
<dbReference type="Proteomes" id="UP001305647">
    <property type="component" value="Unassembled WGS sequence"/>
</dbReference>
<feature type="transmembrane region" description="Helical" evidence="1">
    <location>
        <begin position="97"/>
        <end position="113"/>
    </location>
</feature>
<keyword evidence="1" id="KW-0472">Membrane</keyword>
<gene>
    <name evidence="2" type="ORF">N658DRAFT_525628</name>
</gene>
<accession>A0AAN6PYF5</accession>
<protein>
    <submittedName>
        <fullName evidence="2">Uncharacterized protein</fullName>
    </submittedName>
</protein>
<feature type="transmembrane region" description="Helical" evidence="1">
    <location>
        <begin position="157"/>
        <end position="180"/>
    </location>
</feature>
<dbReference type="PANTHER" id="PTHR37577">
    <property type="entry name" value="INTEGRAL MEMBRANE PROTEIN"/>
    <property type="match status" value="1"/>
</dbReference>
<feature type="transmembrane region" description="Helical" evidence="1">
    <location>
        <begin position="125"/>
        <end position="145"/>
    </location>
</feature>
<sequence length="431" mass="48625">MSTLVMELPDSCQLEDPGDPDVAGLGVIIAFLISTCLALAMAIALYLRSAIPSLCNDFDAVIGAASEPEDEAEKSRFRRKTVDAILFDVLRSQNDQLLLLGLAITLSLYVRISELHQLSAYAFRMSTSTAWLTCVVNMCLLSIIRGRHIETDLRWRLIAMTLHLLLTAPLVMIASLPIFAVEPSLSVKCALEVIPRLNGVQITVSILQSVLFILIAMGGYVRRMTRLLGTQEFFFRTVFRLGEEYQGMMDPHPFVLNQRRMAKRNLGRAARDWAAKPDARALRDFLRIMLGDLVDSFLWEPLWLVFYFTFGLTSLLVSWTALPPFSQWDLSFGQLVPILSLLFFATPVYDNYMNTELCAFTASRREDKVSSMHIGDAWLEFRTAADPQGYTPIHLLHPLSYEIETSTINTRAYDQGDIKDTEHLSKKQQNA</sequence>